<evidence type="ECO:0000313" key="2">
    <source>
        <dbReference type="Proteomes" id="UP000054217"/>
    </source>
</evidence>
<dbReference type="HOGENOM" id="CLU_2729224_0_0_1"/>
<evidence type="ECO:0000313" key="1">
    <source>
        <dbReference type="EMBL" id="KIO06284.1"/>
    </source>
</evidence>
<reference evidence="2" key="2">
    <citation type="submission" date="2015-01" db="EMBL/GenBank/DDBJ databases">
        <title>Evolutionary Origins and Diversification of the Mycorrhizal Mutualists.</title>
        <authorList>
            <consortium name="DOE Joint Genome Institute"/>
            <consortium name="Mycorrhizal Genomics Consortium"/>
            <person name="Kohler A."/>
            <person name="Kuo A."/>
            <person name="Nagy L.G."/>
            <person name="Floudas D."/>
            <person name="Copeland A."/>
            <person name="Barry K.W."/>
            <person name="Cichocki N."/>
            <person name="Veneault-Fourrey C."/>
            <person name="LaButti K."/>
            <person name="Lindquist E.A."/>
            <person name="Lipzen A."/>
            <person name="Lundell T."/>
            <person name="Morin E."/>
            <person name="Murat C."/>
            <person name="Riley R."/>
            <person name="Ohm R."/>
            <person name="Sun H."/>
            <person name="Tunlid A."/>
            <person name="Henrissat B."/>
            <person name="Grigoriev I.V."/>
            <person name="Hibbett D.S."/>
            <person name="Martin F."/>
        </authorList>
    </citation>
    <scope>NUCLEOTIDE SEQUENCE [LARGE SCALE GENOMIC DNA]</scope>
    <source>
        <strain evidence="2">Marx 270</strain>
    </source>
</reference>
<name>A0A0C3PEK5_PISTI</name>
<organism evidence="1 2">
    <name type="scientific">Pisolithus tinctorius Marx 270</name>
    <dbReference type="NCBI Taxonomy" id="870435"/>
    <lineage>
        <taxon>Eukaryota</taxon>
        <taxon>Fungi</taxon>
        <taxon>Dikarya</taxon>
        <taxon>Basidiomycota</taxon>
        <taxon>Agaricomycotina</taxon>
        <taxon>Agaricomycetes</taxon>
        <taxon>Agaricomycetidae</taxon>
        <taxon>Boletales</taxon>
        <taxon>Sclerodermatineae</taxon>
        <taxon>Pisolithaceae</taxon>
        <taxon>Pisolithus</taxon>
    </lineage>
</organism>
<dbReference type="InParanoid" id="A0A0C3PEK5"/>
<protein>
    <submittedName>
        <fullName evidence="1">Uncharacterized protein</fullName>
    </submittedName>
</protein>
<sequence>MDGDNAHIGGHIIWQLDNNPVKLSIGKITEILILADGDSCVASYVLVTQLDFQPELHAKLHVPCLKLSELEKKSGA</sequence>
<gene>
    <name evidence="1" type="ORF">M404DRAFT_24561</name>
</gene>
<proteinExistence type="predicted"/>
<dbReference type="Proteomes" id="UP000054217">
    <property type="component" value="Unassembled WGS sequence"/>
</dbReference>
<dbReference type="EMBL" id="KN831963">
    <property type="protein sequence ID" value="KIO06284.1"/>
    <property type="molecule type" value="Genomic_DNA"/>
</dbReference>
<dbReference type="OrthoDB" id="10348817at2759"/>
<accession>A0A0C3PEK5</accession>
<keyword evidence="2" id="KW-1185">Reference proteome</keyword>
<dbReference type="AlphaFoldDB" id="A0A0C3PEK5"/>
<reference evidence="1 2" key="1">
    <citation type="submission" date="2014-04" db="EMBL/GenBank/DDBJ databases">
        <authorList>
            <consortium name="DOE Joint Genome Institute"/>
            <person name="Kuo A."/>
            <person name="Kohler A."/>
            <person name="Costa M.D."/>
            <person name="Nagy L.G."/>
            <person name="Floudas D."/>
            <person name="Copeland A."/>
            <person name="Barry K.W."/>
            <person name="Cichocki N."/>
            <person name="Veneault-Fourrey C."/>
            <person name="LaButti K."/>
            <person name="Lindquist E.A."/>
            <person name="Lipzen A."/>
            <person name="Lundell T."/>
            <person name="Morin E."/>
            <person name="Murat C."/>
            <person name="Sun H."/>
            <person name="Tunlid A."/>
            <person name="Henrissat B."/>
            <person name="Grigoriev I.V."/>
            <person name="Hibbett D.S."/>
            <person name="Martin F."/>
            <person name="Nordberg H.P."/>
            <person name="Cantor M.N."/>
            <person name="Hua S.X."/>
        </authorList>
    </citation>
    <scope>NUCLEOTIDE SEQUENCE [LARGE SCALE GENOMIC DNA]</scope>
    <source>
        <strain evidence="1 2">Marx 270</strain>
    </source>
</reference>